<dbReference type="PANTHER" id="PTHR43428">
    <property type="entry name" value="ARSENATE REDUCTASE"/>
    <property type="match status" value="1"/>
</dbReference>
<evidence type="ECO:0000313" key="4">
    <source>
        <dbReference type="Proteomes" id="UP000562254"/>
    </source>
</evidence>
<evidence type="ECO:0000256" key="1">
    <source>
        <dbReference type="ARBA" id="ARBA00022849"/>
    </source>
</evidence>
<keyword evidence="4" id="KW-1185">Reference proteome</keyword>
<dbReference type="PROSITE" id="PS50987">
    <property type="entry name" value="HTH_ARSR_2"/>
    <property type="match status" value="1"/>
</dbReference>
<gene>
    <name evidence="3" type="ORF">FHS88_000920</name>
</gene>
<dbReference type="PANTHER" id="PTHR43428:SF1">
    <property type="entry name" value="ARSENATE REDUCTASE"/>
    <property type="match status" value="1"/>
</dbReference>
<dbReference type="AlphaFoldDB" id="A0A840Y4I9"/>
<dbReference type="Gene3D" id="1.10.10.10">
    <property type="entry name" value="Winged helix-like DNA-binding domain superfamily/Winged helix DNA-binding domain"/>
    <property type="match status" value="1"/>
</dbReference>
<protein>
    <submittedName>
        <fullName evidence="3">Arsenate reductase</fullName>
        <ecNumber evidence="3">1.20.4.1</ecNumber>
    </submittedName>
</protein>
<dbReference type="Gene3D" id="3.40.50.2300">
    <property type="match status" value="1"/>
</dbReference>
<dbReference type="InterPro" id="IPR001845">
    <property type="entry name" value="HTH_ArsR_DNA-bd_dom"/>
</dbReference>
<dbReference type="Pfam" id="PF01451">
    <property type="entry name" value="LMWPc"/>
    <property type="match status" value="1"/>
</dbReference>
<sequence>MDLDPAATAFAALGQPTRLALLRALLAAGPNGMPAGDLAARLRVAPSTLSFHLRALEQAGLIAATRQGRSLVYAAQVAALRGLFAFLADACCGGDPARCGDLARLLDPFAETRPMPPAFNVLFLCTRNSARSIMAEAILNDIGRGRFRAFSAGSEPAPEGPLPEVLAQLRAMGHDTAPLRSKSWTEFTGEQAPAMDFVIALCDTLNMQACPDFAGTHVTAAWPLPDPAKFTGSATERATLLNELYAALHRRLSIFVSLPFGTLDRMALKARMDELAQPLAGARA</sequence>
<dbReference type="CDD" id="cd16345">
    <property type="entry name" value="LMWP_ArsC"/>
    <property type="match status" value="1"/>
</dbReference>
<reference evidence="3 4" key="1">
    <citation type="submission" date="2020-08" db="EMBL/GenBank/DDBJ databases">
        <title>Genomic Encyclopedia of Type Strains, Phase IV (KMG-IV): sequencing the most valuable type-strain genomes for metagenomic binning, comparative biology and taxonomic classification.</title>
        <authorList>
            <person name="Goeker M."/>
        </authorList>
    </citation>
    <scope>NUCLEOTIDE SEQUENCE [LARGE SCALE GENOMIC DNA]</scope>
    <source>
        <strain evidence="3 4">DSM 25895</strain>
    </source>
</reference>
<comment type="caution">
    <text evidence="3">The sequence shown here is derived from an EMBL/GenBank/DDBJ whole genome shotgun (WGS) entry which is preliminary data.</text>
</comment>
<keyword evidence="3" id="KW-0560">Oxidoreductase</keyword>
<evidence type="ECO:0000313" key="3">
    <source>
        <dbReference type="EMBL" id="MBB5688804.1"/>
    </source>
</evidence>
<dbReference type="RefSeq" id="WP_184481772.1">
    <property type="nucleotide sequence ID" value="NZ_JAAEDJ010000224.1"/>
</dbReference>
<dbReference type="EMBL" id="JACIJE010000002">
    <property type="protein sequence ID" value="MBB5688804.1"/>
    <property type="molecule type" value="Genomic_DNA"/>
</dbReference>
<dbReference type="InterPro" id="IPR036388">
    <property type="entry name" value="WH-like_DNA-bd_sf"/>
</dbReference>
<dbReference type="Pfam" id="PF12840">
    <property type="entry name" value="HTH_20"/>
    <property type="match status" value="1"/>
</dbReference>
<dbReference type="GO" id="GO:0008794">
    <property type="term" value="F:arsenate reductase (glutaredoxin) activity"/>
    <property type="evidence" value="ECO:0007669"/>
    <property type="project" value="UniProtKB-EC"/>
</dbReference>
<dbReference type="NCBIfam" id="NF033788">
    <property type="entry name" value="HTH_metalloreg"/>
    <property type="match status" value="1"/>
</dbReference>
<dbReference type="InterPro" id="IPR036196">
    <property type="entry name" value="Ptyr_pPase_sf"/>
</dbReference>
<proteinExistence type="predicted"/>
<dbReference type="InterPro" id="IPR036390">
    <property type="entry name" value="WH_DNA-bd_sf"/>
</dbReference>
<dbReference type="Proteomes" id="UP000562254">
    <property type="component" value="Unassembled WGS sequence"/>
</dbReference>
<dbReference type="PRINTS" id="PR00778">
    <property type="entry name" value="HTHARSR"/>
</dbReference>
<dbReference type="SMART" id="SM00226">
    <property type="entry name" value="LMWPc"/>
    <property type="match status" value="1"/>
</dbReference>
<dbReference type="SUPFAM" id="SSF52788">
    <property type="entry name" value="Phosphotyrosine protein phosphatases I"/>
    <property type="match status" value="1"/>
</dbReference>
<feature type="domain" description="HTH arsR-type" evidence="2">
    <location>
        <begin position="1"/>
        <end position="95"/>
    </location>
</feature>
<dbReference type="GO" id="GO:0046685">
    <property type="term" value="P:response to arsenic-containing substance"/>
    <property type="evidence" value="ECO:0007669"/>
    <property type="project" value="UniProtKB-KW"/>
</dbReference>
<evidence type="ECO:0000259" key="2">
    <source>
        <dbReference type="PROSITE" id="PS50987"/>
    </source>
</evidence>
<dbReference type="EC" id="1.20.4.1" evidence="3"/>
<dbReference type="SUPFAM" id="SSF46785">
    <property type="entry name" value="Winged helix' DNA-binding domain"/>
    <property type="match status" value="1"/>
</dbReference>
<name>A0A840Y4I9_9PROT</name>
<organism evidence="3 4">
    <name type="scientific">Neoroseomonas alkaliterrae</name>
    <dbReference type="NCBI Taxonomy" id="1452450"/>
    <lineage>
        <taxon>Bacteria</taxon>
        <taxon>Pseudomonadati</taxon>
        <taxon>Pseudomonadota</taxon>
        <taxon>Alphaproteobacteria</taxon>
        <taxon>Acetobacterales</taxon>
        <taxon>Acetobacteraceae</taxon>
        <taxon>Neoroseomonas</taxon>
    </lineage>
</organism>
<dbReference type="GO" id="GO:0003700">
    <property type="term" value="F:DNA-binding transcription factor activity"/>
    <property type="evidence" value="ECO:0007669"/>
    <property type="project" value="InterPro"/>
</dbReference>
<accession>A0A840Y4I9</accession>
<dbReference type="CDD" id="cd00090">
    <property type="entry name" value="HTH_ARSR"/>
    <property type="match status" value="1"/>
</dbReference>
<dbReference type="SMART" id="SM00418">
    <property type="entry name" value="HTH_ARSR"/>
    <property type="match status" value="1"/>
</dbReference>
<keyword evidence="1" id="KW-0059">Arsenical resistance</keyword>
<dbReference type="InterPro" id="IPR023485">
    <property type="entry name" value="Ptyr_pPase"/>
</dbReference>
<dbReference type="InterPro" id="IPR011991">
    <property type="entry name" value="ArsR-like_HTH"/>
</dbReference>